<sequence>MSALPSKYYLKAKDPKFAALTAGVVFLDMRSPWRWLAIESGRDLREHFTVEVVKEVYFGSNLESDFT</sequence>
<name>M4T683_9CAUD</name>
<proteinExistence type="predicted"/>
<dbReference type="GeneID" id="15486162"/>
<protein>
    <submittedName>
        <fullName evidence="1">Uncharacterized protein</fullName>
    </submittedName>
</protein>
<evidence type="ECO:0000313" key="1">
    <source>
        <dbReference type="EMBL" id="AGH62730.1"/>
    </source>
</evidence>
<organism evidence="1 2">
    <name type="scientific">Pseudomonas phage UFV-P2</name>
    <dbReference type="NCBI Taxonomy" id="1235661"/>
    <lineage>
        <taxon>Viruses</taxon>
        <taxon>Duplodnaviria</taxon>
        <taxon>Heunggongvirae</taxon>
        <taxon>Uroviricota</taxon>
        <taxon>Caudoviricetes</taxon>
        <taxon>Vicosavirus</taxon>
        <taxon>Vicosavirus UFVP2</taxon>
    </lineage>
</organism>
<dbReference type="EMBL" id="JX863101">
    <property type="protein sequence ID" value="AGH62730.1"/>
    <property type="molecule type" value="Genomic_DNA"/>
</dbReference>
<dbReference type="OrthoDB" id="40094at10239"/>
<reference evidence="1 2" key="1">
    <citation type="journal article" date="2013" name="Genome Announc.">
        <title>Complete Genome Sequence of the Pseudomonas fluorescens Bacteriophage UFV-P2.</title>
        <authorList>
            <person name="Eller M.R."/>
            <person name="Salgado R.L."/>
            <person name="Vidigal P.M."/>
            <person name="Alves M.P."/>
            <person name="Dias R.S."/>
            <person name="de Oliveira L.L."/>
            <person name="da Silva C.C."/>
            <person name="de Carvalho A.F."/>
            <person name="De Paula S.O."/>
        </authorList>
    </citation>
    <scope>NUCLEOTIDE SEQUENCE [LARGE SCALE GENOMIC DNA]</scope>
</reference>
<dbReference type="KEGG" id="vg:15486162"/>
<keyword evidence="2" id="KW-1185">Reference proteome</keyword>
<dbReference type="RefSeq" id="YP_007518488.1">
    <property type="nucleotide sequence ID" value="NC_018850.2"/>
</dbReference>
<evidence type="ECO:0000313" key="2">
    <source>
        <dbReference type="Proteomes" id="UP000007008"/>
    </source>
</evidence>
<dbReference type="Proteomes" id="UP000007008">
    <property type="component" value="Segment"/>
</dbReference>
<accession>M4T683</accession>